<accession>A0A1V6U8N4</accession>
<protein>
    <submittedName>
        <fullName evidence="2">Uncharacterized protein</fullName>
    </submittedName>
</protein>
<feature type="region of interest" description="Disordered" evidence="1">
    <location>
        <begin position="1"/>
        <end position="29"/>
    </location>
</feature>
<evidence type="ECO:0000256" key="1">
    <source>
        <dbReference type="SAM" id="MobiDB-lite"/>
    </source>
</evidence>
<dbReference type="Proteomes" id="UP000191500">
    <property type="component" value="Unassembled WGS sequence"/>
</dbReference>
<comment type="caution">
    <text evidence="2">The sequence shown here is derived from an EMBL/GenBank/DDBJ whole genome shotgun (WGS) entry which is preliminary data.</text>
</comment>
<proteinExistence type="predicted"/>
<dbReference type="EMBL" id="MDDG01000015">
    <property type="protein sequence ID" value="OQE34831.1"/>
    <property type="molecule type" value="Genomic_DNA"/>
</dbReference>
<dbReference type="STRING" id="36646.A0A1V6U8N4"/>
<evidence type="ECO:0000313" key="3">
    <source>
        <dbReference type="Proteomes" id="UP000191500"/>
    </source>
</evidence>
<gene>
    <name evidence="2" type="ORF">PENCOP_c015G01972</name>
</gene>
<feature type="compositionally biased region" description="Polar residues" evidence="1">
    <location>
        <begin position="1"/>
        <end position="10"/>
    </location>
</feature>
<sequence length="107" mass="12211">MSSQESSYPITNKPGATAGPDTFDPDLSHRTKAQESGLITIKDALVSLDKVIRELFFERCRIRAHIFKQRAVLDDQLDLLEETDLRIDNLQLIWDNMAAKLGLRRNN</sequence>
<reference evidence="3" key="1">
    <citation type="journal article" date="2017" name="Nat. Microbiol.">
        <title>Global analysis of biosynthetic gene clusters reveals vast potential of secondary metabolite production in Penicillium species.</title>
        <authorList>
            <person name="Nielsen J.C."/>
            <person name="Grijseels S."/>
            <person name="Prigent S."/>
            <person name="Ji B."/>
            <person name="Dainat J."/>
            <person name="Nielsen K.F."/>
            <person name="Frisvad J.C."/>
            <person name="Workman M."/>
            <person name="Nielsen J."/>
        </authorList>
    </citation>
    <scope>NUCLEOTIDE SEQUENCE [LARGE SCALE GENOMIC DNA]</scope>
    <source>
        <strain evidence="3">IBT 31321</strain>
    </source>
</reference>
<name>A0A1V6U8N4_9EURO</name>
<dbReference type="AlphaFoldDB" id="A0A1V6U8N4"/>
<evidence type="ECO:0000313" key="2">
    <source>
        <dbReference type="EMBL" id="OQE34831.1"/>
    </source>
</evidence>
<keyword evidence="3" id="KW-1185">Reference proteome</keyword>
<organism evidence="2 3">
    <name type="scientific">Penicillium coprophilum</name>
    <dbReference type="NCBI Taxonomy" id="36646"/>
    <lineage>
        <taxon>Eukaryota</taxon>
        <taxon>Fungi</taxon>
        <taxon>Dikarya</taxon>
        <taxon>Ascomycota</taxon>
        <taxon>Pezizomycotina</taxon>
        <taxon>Eurotiomycetes</taxon>
        <taxon>Eurotiomycetidae</taxon>
        <taxon>Eurotiales</taxon>
        <taxon>Aspergillaceae</taxon>
        <taxon>Penicillium</taxon>
    </lineage>
</organism>